<comment type="similarity">
    <text evidence="1">Belongs to the short-chain dehydrogenases/reductases (SDR) family.</text>
</comment>
<dbReference type="GO" id="GO:0032787">
    <property type="term" value="P:monocarboxylic acid metabolic process"/>
    <property type="evidence" value="ECO:0007669"/>
    <property type="project" value="UniProtKB-ARBA"/>
</dbReference>
<evidence type="ECO:0000313" key="3">
    <source>
        <dbReference type="EMBL" id="SFL18484.1"/>
    </source>
</evidence>
<dbReference type="PRINTS" id="PR00080">
    <property type="entry name" value="SDRFAMILY"/>
</dbReference>
<proteinExistence type="inferred from homology"/>
<dbReference type="OrthoDB" id="9796652at2"/>
<dbReference type="STRING" id="1280847.SAMN04488036_106120"/>
<dbReference type="InterPro" id="IPR050259">
    <property type="entry name" value="SDR"/>
</dbReference>
<dbReference type="InterPro" id="IPR057326">
    <property type="entry name" value="KR_dom"/>
</dbReference>
<dbReference type="Gene3D" id="3.40.50.720">
    <property type="entry name" value="NAD(P)-binding Rossmann-like Domain"/>
    <property type="match status" value="1"/>
</dbReference>
<name>A0A1I4FKP5_9RHOB</name>
<accession>A0A1I4FKP5</accession>
<dbReference type="NCBIfam" id="NF004778">
    <property type="entry name" value="PRK06124.1"/>
    <property type="match status" value="1"/>
</dbReference>
<dbReference type="FunFam" id="3.40.50.720:FF:000084">
    <property type="entry name" value="Short-chain dehydrogenase reductase"/>
    <property type="match status" value="1"/>
</dbReference>
<dbReference type="SUPFAM" id="SSF51735">
    <property type="entry name" value="NAD(P)-binding Rossmann-fold domains"/>
    <property type="match status" value="1"/>
</dbReference>
<dbReference type="Proteomes" id="UP000198851">
    <property type="component" value="Unassembled WGS sequence"/>
</dbReference>
<dbReference type="PANTHER" id="PTHR42879">
    <property type="entry name" value="3-OXOACYL-(ACYL-CARRIER-PROTEIN) REDUCTASE"/>
    <property type="match status" value="1"/>
</dbReference>
<dbReference type="PROSITE" id="PS00061">
    <property type="entry name" value="ADH_SHORT"/>
    <property type="match status" value="1"/>
</dbReference>
<dbReference type="InterPro" id="IPR020904">
    <property type="entry name" value="Sc_DH/Rdtase_CS"/>
</dbReference>
<gene>
    <name evidence="3" type="ORF">SAMN04488036_106120</name>
</gene>
<dbReference type="NCBIfam" id="NF005559">
    <property type="entry name" value="PRK07231.1"/>
    <property type="match status" value="1"/>
</dbReference>
<dbReference type="AlphaFoldDB" id="A0A1I4FKP5"/>
<feature type="domain" description="Ketoreductase" evidence="2">
    <location>
        <begin position="12"/>
        <end position="190"/>
    </location>
</feature>
<sequence length="255" mass="26436">MPDLPIFDLTGQNALITGSSDGLGRAAAELLAQAGAHVWINGRNSERCEEVAQDIRAHGRSASALPFDVADDTATTAAFSALAEAGGLSILVNNVGMRDRRMAQEFTRADLQRLMDVDLVSPFRLCQQAAAQMAAKGYGRIVNISSIAGLIAQPGDAAYTAAKAAINGMTKALAAELAPQGINVNAVAPGFFKTAPNAAAAQDPAIAERLQASSALGRWGDPRELAPAILFLAAPAASYVTGQVWAVDGGYTSHY</sequence>
<evidence type="ECO:0000256" key="1">
    <source>
        <dbReference type="ARBA" id="ARBA00006484"/>
    </source>
</evidence>
<dbReference type="EMBL" id="FOSZ01000006">
    <property type="protein sequence ID" value="SFL18484.1"/>
    <property type="molecule type" value="Genomic_DNA"/>
</dbReference>
<keyword evidence="4" id="KW-1185">Reference proteome</keyword>
<reference evidence="4" key="1">
    <citation type="submission" date="2016-10" db="EMBL/GenBank/DDBJ databases">
        <authorList>
            <person name="Varghese N."/>
            <person name="Submissions S."/>
        </authorList>
    </citation>
    <scope>NUCLEOTIDE SEQUENCE [LARGE SCALE GENOMIC DNA]</scope>
    <source>
        <strain evidence="4">DSM 28453</strain>
    </source>
</reference>
<protein>
    <submittedName>
        <fullName evidence="3">Gluconate 5-dehydrogenase</fullName>
    </submittedName>
</protein>
<dbReference type="RefSeq" id="WP_093324788.1">
    <property type="nucleotide sequence ID" value="NZ_FOSZ01000006.1"/>
</dbReference>
<dbReference type="Pfam" id="PF13561">
    <property type="entry name" value="adh_short_C2"/>
    <property type="match status" value="1"/>
</dbReference>
<dbReference type="SMART" id="SM00822">
    <property type="entry name" value="PKS_KR"/>
    <property type="match status" value="1"/>
</dbReference>
<dbReference type="PANTHER" id="PTHR42879:SF2">
    <property type="entry name" value="3-OXOACYL-[ACYL-CARRIER-PROTEIN] REDUCTASE FABG"/>
    <property type="match status" value="1"/>
</dbReference>
<dbReference type="InterPro" id="IPR036291">
    <property type="entry name" value="NAD(P)-bd_dom_sf"/>
</dbReference>
<dbReference type="PRINTS" id="PR00081">
    <property type="entry name" value="GDHRDH"/>
</dbReference>
<evidence type="ECO:0000259" key="2">
    <source>
        <dbReference type="SMART" id="SM00822"/>
    </source>
</evidence>
<organism evidence="3 4">
    <name type="scientific">Shimia haliotis</name>
    <dbReference type="NCBI Taxonomy" id="1280847"/>
    <lineage>
        <taxon>Bacteria</taxon>
        <taxon>Pseudomonadati</taxon>
        <taxon>Pseudomonadota</taxon>
        <taxon>Alphaproteobacteria</taxon>
        <taxon>Rhodobacterales</taxon>
        <taxon>Roseobacteraceae</taxon>
    </lineage>
</organism>
<evidence type="ECO:0000313" key="4">
    <source>
        <dbReference type="Proteomes" id="UP000198851"/>
    </source>
</evidence>
<dbReference type="InterPro" id="IPR002347">
    <property type="entry name" value="SDR_fam"/>
</dbReference>